<name>A0A8S0Q8M2_OLEEU</name>
<evidence type="ECO:0000313" key="3">
    <source>
        <dbReference type="Proteomes" id="UP000594638"/>
    </source>
</evidence>
<protein>
    <submittedName>
        <fullName evidence="2">Uncharacterized protein</fullName>
    </submittedName>
</protein>
<feature type="region of interest" description="Disordered" evidence="1">
    <location>
        <begin position="58"/>
        <end position="116"/>
    </location>
</feature>
<proteinExistence type="predicted"/>
<dbReference type="AlphaFoldDB" id="A0A8S0Q8M2"/>
<feature type="region of interest" description="Disordered" evidence="1">
    <location>
        <begin position="224"/>
        <end position="279"/>
    </location>
</feature>
<feature type="non-terminal residue" evidence="2">
    <location>
        <position position="1"/>
    </location>
</feature>
<gene>
    <name evidence="2" type="ORF">OLEA9_A121736</name>
</gene>
<evidence type="ECO:0000256" key="1">
    <source>
        <dbReference type="SAM" id="MobiDB-lite"/>
    </source>
</evidence>
<evidence type="ECO:0000313" key="2">
    <source>
        <dbReference type="EMBL" id="CAA2962365.1"/>
    </source>
</evidence>
<reference evidence="2 3" key="1">
    <citation type="submission" date="2019-12" db="EMBL/GenBank/DDBJ databases">
        <authorList>
            <person name="Alioto T."/>
            <person name="Alioto T."/>
            <person name="Gomez Garrido J."/>
        </authorList>
    </citation>
    <scope>NUCLEOTIDE SEQUENCE [LARGE SCALE GENOMIC DNA]</scope>
</reference>
<dbReference type="Proteomes" id="UP000594638">
    <property type="component" value="Unassembled WGS sequence"/>
</dbReference>
<accession>A0A8S0Q8M2</accession>
<feature type="region of interest" description="Disordered" evidence="1">
    <location>
        <begin position="135"/>
        <end position="166"/>
    </location>
</feature>
<feature type="compositionally biased region" description="Basic and acidic residues" evidence="1">
    <location>
        <begin position="259"/>
        <end position="279"/>
    </location>
</feature>
<feature type="compositionally biased region" description="Polar residues" evidence="1">
    <location>
        <begin position="146"/>
        <end position="159"/>
    </location>
</feature>
<feature type="compositionally biased region" description="Low complexity" evidence="1">
    <location>
        <begin position="58"/>
        <end position="68"/>
    </location>
</feature>
<organism evidence="2 3">
    <name type="scientific">Olea europaea subsp. europaea</name>
    <dbReference type="NCBI Taxonomy" id="158383"/>
    <lineage>
        <taxon>Eukaryota</taxon>
        <taxon>Viridiplantae</taxon>
        <taxon>Streptophyta</taxon>
        <taxon>Embryophyta</taxon>
        <taxon>Tracheophyta</taxon>
        <taxon>Spermatophyta</taxon>
        <taxon>Magnoliopsida</taxon>
        <taxon>eudicotyledons</taxon>
        <taxon>Gunneridae</taxon>
        <taxon>Pentapetalae</taxon>
        <taxon>asterids</taxon>
        <taxon>lamiids</taxon>
        <taxon>Lamiales</taxon>
        <taxon>Oleaceae</taxon>
        <taxon>Oleeae</taxon>
        <taxon>Olea</taxon>
    </lineage>
</organism>
<dbReference type="Gramene" id="OE9A121736T1">
    <property type="protein sequence ID" value="OE9A121736C1"/>
    <property type="gene ID" value="OE9A121736"/>
</dbReference>
<comment type="caution">
    <text evidence="2">The sequence shown here is derived from an EMBL/GenBank/DDBJ whole genome shotgun (WGS) entry which is preliminary data.</text>
</comment>
<feature type="compositionally biased region" description="Basic and acidic residues" evidence="1">
    <location>
        <begin position="224"/>
        <end position="236"/>
    </location>
</feature>
<dbReference type="EMBL" id="CACTIH010000908">
    <property type="protein sequence ID" value="CAA2962365.1"/>
    <property type="molecule type" value="Genomic_DNA"/>
</dbReference>
<feature type="region of interest" description="Disordered" evidence="1">
    <location>
        <begin position="20"/>
        <end position="41"/>
    </location>
</feature>
<sequence>CQACGFSPLRLARLASASFAGRETRSKRRNPIRAGRKHTRGFVSDSLARSLARAACASRRSQAQRASQIGTDRPRHISGPAAERACRVRAHPFRGRPGGGGGGGGGPLPKLNSSRRAGRGGVAFVVSTRVIEFAGRDSRGGPLDSPGQQVASPNGTSKANKPAGRDQVPAAAAAAIESCARAMLFRALRPNLSPARTVNLRGAGPSVNLATTSTWAAARALDKHTHTRAPRPDGRFPPEPGRPMRRFSLLLLCGPPDSSRLEPSRAEPSRAEPRRAQFK</sequence>
<keyword evidence="3" id="KW-1185">Reference proteome</keyword>
<feature type="compositionally biased region" description="Basic residues" evidence="1">
    <location>
        <begin position="25"/>
        <end position="40"/>
    </location>
</feature>
<feature type="compositionally biased region" description="Gly residues" evidence="1">
    <location>
        <begin position="96"/>
        <end position="107"/>
    </location>
</feature>